<reference evidence="1 2" key="1">
    <citation type="journal article" date="2022" name="Hortic Res">
        <title>A haplotype resolved chromosomal level avocado genome allows analysis of novel avocado genes.</title>
        <authorList>
            <person name="Nath O."/>
            <person name="Fletcher S.J."/>
            <person name="Hayward A."/>
            <person name="Shaw L.M."/>
            <person name="Masouleh A.K."/>
            <person name="Furtado A."/>
            <person name="Henry R.J."/>
            <person name="Mitter N."/>
        </authorList>
    </citation>
    <scope>NUCLEOTIDE SEQUENCE [LARGE SCALE GENOMIC DNA]</scope>
    <source>
        <strain evidence="2">cv. Hass</strain>
    </source>
</reference>
<gene>
    <name evidence="1" type="ORF">MRB53_015471</name>
</gene>
<proteinExistence type="predicted"/>
<keyword evidence="2" id="KW-1185">Reference proteome</keyword>
<organism evidence="1 2">
    <name type="scientific">Persea americana</name>
    <name type="common">Avocado</name>
    <dbReference type="NCBI Taxonomy" id="3435"/>
    <lineage>
        <taxon>Eukaryota</taxon>
        <taxon>Viridiplantae</taxon>
        <taxon>Streptophyta</taxon>
        <taxon>Embryophyta</taxon>
        <taxon>Tracheophyta</taxon>
        <taxon>Spermatophyta</taxon>
        <taxon>Magnoliopsida</taxon>
        <taxon>Magnoliidae</taxon>
        <taxon>Laurales</taxon>
        <taxon>Lauraceae</taxon>
        <taxon>Persea</taxon>
    </lineage>
</organism>
<name>A0ACC2M0P0_PERAE</name>
<sequence>MSRLQCHYCGRQWVLSRGGEEVVVVGIDKEEDGDEHGVVGVEGNGCIKGKDGNGRSAMSQGLSAAGAGGAICAWRKKGQRSVGVREMKSREAREGGCL</sequence>
<comment type="caution">
    <text evidence="1">The sequence shown here is derived from an EMBL/GenBank/DDBJ whole genome shotgun (WGS) entry which is preliminary data.</text>
</comment>
<protein>
    <submittedName>
        <fullName evidence="1">Uncharacterized protein</fullName>
    </submittedName>
</protein>
<accession>A0ACC2M0P0</accession>
<dbReference type="Proteomes" id="UP001234297">
    <property type="component" value="Chromosome 5"/>
</dbReference>
<evidence type="ECO:0000313" key="2">
    <source>
        <dbReference type="Proteomes" id="UP001234297"/>
    </source>
</evidence>
<evidence type="ECO:0000313" key="1">
    <source>
        <dbReference type="EMBL" id="KAJ8638777.1"/>
    </source>
</evidence>
<dbReference type="EMBL" id="CM056813">
    <property type="protein sequence ID" value="KAJ8638777.1"/>
    <property type="molecule type" value="Genomic_DNA"/>
</dbReference>